<comment type="caution">
    <text evidence="3">The sequence shown here is derived from an EMBL/GenBank/DDBJ whole genome shotgun (WGS) entry which is preliminary data.</text>
</comment>
<dbReference type="EMBL" id="JACYHB010000015">
    <property type="protein sequence ID" value="MBD8080437.1"/>
    <property type="molecule type" value="Genomic_DNA"/>
</dbReference>
<feature type="transmembrane region" description="Helical" evidence="2">
    <location>
        <begin position="140"/>
        <end position="159"/>
    </location>
</feature>
<feature type="transmembrane region" description="Helical" evidence="2">
    <location>
        <begin position="112"/>
        <end position="133"/>
    </location>
</feature>
<evidence type="ECO:0000256" key="2">
    <source>
        <dbReference type="SAM" id="Phobius"/>
    </source>
</evidence>
<reference evidence="3" key="1">
    <citation type="journal article" date="2018" name="Curr. Microbiol.">
        <title>Cellulosimicrobium arenosum sp. nov., Isolated from Marine Sediment Sand.</title>
        <authorList>
            <person name="Oh M."/>
            <person name="Kim J.H."/>
            <person name="Yoon J.H."/>
            <person name="Schumann P."/>
            <person name="Kim W."/>
        </authorList>
    </citation>
    <scope>NUCLEOTIDE SEQUENCE</scope>
    <source>
        <strain evidence="3">KCTC 49039</strain>
    </source>
</reference>
<keyword evidence="2" id="KW-1133">Transmembrane helix</keyword>
<sequence length="197" mass="20334">MSNPTPGGYDPQNPGARQYGRPPASGVPQGQPPAVPPTNDPRADFPEQRPPVNPADPRLAVEVGRFWAGAAATALVAALVGLIGVIVFEGIFSVSLVPPPDIFGTGSHQTAFAIDGAILALLAAGLLHLLILSTPRPRSFFGWIMALVVVVIAVLPFAWTDDLLSASLSGLVNLLIGIATWSLLAGVAGRTIVRAPA</sequence>
<proteinExistence type="predicted"/>
<evidence type="ECO:0000256" key="1">
    <source>
        <dbReference type="SAM" id="MobiDB-lite"/>
    </source>
</evidence>
<evidence type="ECO:0000313" key="4">
    <source>
        <dbReference type="Proteomes" id="UP000610846"/>
    </source>
</evidence>
<dbReference type="Proteomes" id="UP000610846">
    <property type="component" value="Unassembled WGS sequence"/>
</dbReference>
<feature type="transmembrane region" description="Helical" evidence="2">
    <location>
        <begin position="66"/>
        <end position="92"/>
    </location>
</feature>
<dbReference type="RefSeq" id="WP_191830015.1">
    <property type="nucleotide sequence ID" value="NZ_JACYHB010000015.1"/>
</dbReference>
<feature type="compositionally biased region" description="Pro residues" evidence="1">
    <location>
        <begin position="30"/>
        <end position="39"/>
    </location>
</feature>
<name>A0A927J211_9MICO</name>
<feature type="region of interest" description="Disordered" evidence="1">
    <location>
        <begin position="1"/>
        <end position="54"/>
    </location>
</feature>
<keyword evidence="2" id="KW-0812">Transmembrane</keyword>
<accession>A0A927J211</accession>
<evidence type="ECO:0000313" key="3">
    <source>
        <dbReference type="EMBL" id="MBD8080437.1"/>
    </source>
</evidence>
<feature type="transmembrane region" description="Helical" evidence="2">
    <location>
        <begin position="171"/>
        <end position="193"/>
    </location>
</feature>
<gene>
    <name evidence="3" type="ORF">IF651_15395</name>
</gene>
<organism evidence="3 4">
    <name type="scientific">Cellulosimicrobium arenosum</name>
    <dbReference type="NCBI Taxonomy" id="2708133"/>
    <lineage>
        <taxon>Bacteria</taxon>
        <taxon>Bacillati</taxon>
        <taxon>Actinomycetota</taxon>
        <taxon>Actinomycetes</taxon>
        <taxon>Micrococcales</taxon>
        <taxon>Promicromonosporaceae</taxon>
        <taxon>Cellulosimicrobium</taxon>
    </lineage>
</organism>
<keyword evidence="4" id="KW-1185">Reference proteome</keyword>
<protein>
    <submittedName>
        <fullName evidence="3">Uncharacterized protein</fullName>
    </submittedName>
</protein>
<keyword evidence="2" id="KW-0472">Membrane</keyword>
<reference evidence="3" key="2">
    <citation type="submission" date="2020-09" db="EMBL/GenBank/DDBJ databases">
        <authorList>
            <person name="Yu Y."/>
        </authorList>
    </citation>
    <scope>NUCLEOTIDE SEQUENCE</scope>
    <source>
        <strain evidence="3">KCTC 49039</strain>
    </source>
</reference>
<dbReference type="AlphaFoldDB" id="A0A927J211"/>